<dbReference type="Pfam" id="PF01485">
    <property type="entry name" value="IBR"/>
    <property type="match status" value="1"/>
</dbReference>
<dbReference type="PROSITE" id="PS51873">
    <property type="entry name" value="TRIAD"/>
    <property type="match status" value="1"/>
</dbReference>
<dbReference type="InterPro" id="IPR002867">
    <property type="entry name" value="IBR_dom"/>
</dbReference>
<feature type="domain" description="RING-type" evidence="16">
    <location>
        <begin position="25"/>
        <end position="311"/>
    </location>
</feature>
<evidence type="ECO:0000256" key="1">
    <source>
        <dbReference type="ARBA" id="ARBA00001798"/>
    </source>
</evidence>
<evidence type="ECO:0000313" key="18">
    <source>
        <dbReference type="Proteomes" id="UP000807159"/>
    </source>
</evidence>
<evidence type="ECO:0000256" key="8">
    <source>
        <dbReference type="ARBA" id="ARBA00022723"/>
    </source>
</evidence>
<evidence type="ECO:0000313" key="17">
    <source>
        <dbReference type="EMBL" id="KAH8479607.1"/>
    </source>
</evidence>
<protein>
    <recommendedName>
        <fullName evidence="6">RBR-type E3 ubiquitin transferase</fullName>
        <ecNumber evidence="6">2.3.2.31</ecNumber>
    </recommendedName>
</protein>
<dbReference type="GO" id="GO:0061630">
    <property type="term" value="F:ubiquitin protein ligase activity"/>
    <property type="evidence" value="ECO:0007669"/>
    <property type="project" value="UniProtKB-EC"/>
</dbReference>
<evidence type="ECO:0000256" key="2">
    <source>
        <dbReference type="ARBA" id="ARBA00001947"/>
    </source>
</evidence>
<evidence type="ECO:0000256" key="12">
    <source>
        <dbReference type="ARBA" id="ARBA00022833"/>
    </source>
</evidence>
<evidence type="ECO:0000259" key="16">
    <source>
        <dbReference type="PROSITE" id="PS51873"/>
    </source>
</evidence>
<keyword evidence="8" id="KW-0479">Metal-binding</keyword>
<dbReference type="InterPro" id="IPR001841">
    <property type="entry name" value="Znf_RING"/>
</dbReference>
<gene>
    <name evidence="17" type="ORF">H0E87_000174</name>
</gene>
<dbReference type="SMART" id="SM00647">
    <property type="entry name" value="IBR"/>
    <property type="match status" value="1"/>
</dbReference>
<accession>A0A8T2WIU5</accession>
<comment type="cofactor">
    <cofactor evidence="2">
        <name>Zn(2+)</name>
        <dbReference type="ChEBI" id="CHEBI:29105"/>
    </cofactor>
</comment>
<evidence type="ECO:0000259" key="15">
    <source>
        <dbReference type="PROSITE" id="PS50089"/>
    </source>
</evidence>
<dbReference type="PANTHER" id="PTHR11685">
    <property type="entry name" value="RBR FAMILY RING FINGER AND IBR DOMAIN-CONTAINING"/>
    <property type="match status" value="1"/>
</dbReference>
<dbReference type="InterPro" id="IPR013083">
    <property type="entry name" value="Znf_RING/FYVE/PHD"/>
</dbReference>
<comment type="catalytic activity">
    <reaction evidence="1">
        <text>[E2 ubiquitin-conjugating enzyme]-S-ubiquitinyl-L-cysteine + [acceptor protein]-L-lysine = [E2 ubiquitin-conjugating enzyme]-L-cysteine + [acceptor protein]-N(6)-ubiquitinyl-L-lysine.</text>
        <dbReference type="EC" id="2.3.2.31"/>
    </reaction>
</comment>
<keyword evidence="12" id="KW-0862">Zinc</keyword>
<dbReference type="PROSITE" id="PS00518">
    <property type="entry name" value="ZF_RING_1"/>
    <property type="match status" value="1"/>
</dbReference>
<dbReference type="FunFam" id="3.30.40.10:FF:000230">
    <property type="entry name" value="RBR-type E3 ubiquitin transferase"/>
    <property type="match status" value="1"/>
</dbReference>
<evidence type="ECO:0000256" key="7">
    <source>
        <dbReference type="ARBA" id="ARBA00022679"/>
    </source>
</evidence>
<dbReference type="InterPro" id="IPR031127">
    <property type="entry name" value="E3_UB_ligase_RBR"/>
</dbReference>
<organism evidence="17 18">
    <name type="scientific">Populus deltoides</name>
    <name type="common">Eastern poplar</name>
    <name type="synonym">Eastern cottonwood</name>
    <dbReference type="NCBI Taxonomy" id="3696"/>
    <lineage>
        <taxon>Eukaryota</taxon>
        <taxon>Viridiplantae</taxon>
        <taxon>Streptophyta</taxon>
        <taxon>Embryophyta</taxon>
        <taxon>Tracheophyta</taxon>
        <taxon>Spermatophyta</taxon>
        <taxon>Magnoliopsida</taxon>
        <taxon>eudicotyledons</taxon>
        <taxon>Gunneridae</taxon>
        <taxon>Pentapetalae</taxon>
        <taxon>rosids</taxon>
        <taxon>fabids</taxon>
        <taxon>Malpighiales</taxon>
        <taxon>Salicaceae</taxon>
        <taxon>Saliceae</taxon>
        <taxon>Populus</taxon>
    </lineage>
</organism>
<dbReference type="SUPFAM" id="SSF57850">
    <property type="entry name" value="RING/U-box"/>
    <property type="match status" value="2"/>
</dbReference>
<evidence type="ECO:0000256" key="6">
    <source>
        <dbReference type="ARBA" id="ARBA00012251"/>
    </source>
</evidence>
<comment type="pathway">
    <text evidence="4">Protein modification; protein ubiquitination.</text>
</comment>
<reference evidence="17" key="1">
    <citation type="journal article" date="2021" name="J. Hered.">
        <title>Genome Assembly of Salicaceae Populus deltoides (Eastern Cottonwood) I-69 Based on Nanopore Sequencing and Hi-C Technologies.</title>
        <authorList>
            <person name="Bai S."/>
            <person name="Wu H."/>
            <person name="Zhang J."/>
            <person name="Pan Z."/>
            <person name="Zhao W."/>
            <person name="Li Z."/>
            <person name="Tong C."/>
        </authorList>
    </citation>
    <scope>NUCLEOTIDE SEQUENCE</scope>
    <source>
        <tissue evidence="17">Leaf</tissue>
    </source>
</reference>
<keyword evidence="18" id="KW-1185">Reference proteome</keyword>
<keyword evidence="7" id="KW-0808">Transferase</keyword>
<dbReference type="EMBL" id="JACEGQ020000122">
    <property type="protein sequence ID" value="KAH8479607.1"/>
    <property type="molecule type" value="Genomic_DNA"/>
</dbReference>
<evidence type="ECO:0000256" key="3">
    <source>
        <dbReference type="ARBA" id="ARBA00003976"/>
    </source>
</evidence>
<evidence type="ECO:0000256" key="11">
    <source>
        <dbReference type="ARBA" id="ARBA00022786"/>
    </source>
</evidence>
<keyword evidence="11" id="KW-0833">Ubl conjugation pathway</keyword>
<dbReference type="GO" id="GO:0016567">
    <property type="term" value="P:protein ubiquitination"/>
    <property type="evidence" value="ECO:0007669"/>
    <property type="project" value="InterPro"/>
</dbReference>
<keyword evidence="9" id="KW-0677">Repeat</keyword>
<evidence type="ECO:0000256" key="5">
    <source>
        <dbReference type="ARBA" id="ARBA00005884"/>
    </source>
</evidence>
<evidence type="ECO:0000256" key="9">
    <source>
        <dbReference type="ARBA" id="ARBA00022737"/>
    </source>
</evidence>
<keyword evidence="10 13" id="KW-0863">Zinc-finger</keyword>
<evidence type="ECO:0000256" key="10">
    <source>
        <dbReference type="ARBA" id="ARBA00022771"/>
    </source>
</evidence>
<proteinExistence type="inferred from homology"/>
<comment type="similarity">
    <text evidence="5">Belongs to the RBR family. Ariadne subfamily.</text>
</comment>
<dbReference type="AlphaFoldDB" id="A0A8T2WIU5"/>
<dbReference type="InterPro" id="IPR017907">
    <property type="entry name" value="Znf_RING_CS"/>
</dbReference>
<comment type="function">
    <text evidence="3">Might act as an E3 ubiquitin-protein ligase, or as part of E3 complex, which accepts ubiquitin from specific E2 ubiquitin-conjugating enzymes and then transfers it to substrates.</text>
</comment>
<feature type="region of interest" description="Disordered" evidence="14">
    <location>
        <begin position="1"/>
        <end position="22"/>
    </location>
</feature>
<sequence length="311" mass="34932">MGNTMQKPQGTEVEGTEQLQQEEDSNFTCEICSDPMLSTRNFKNGIVCKHPFCLDCITKYIEITVEETSGCIECPGLNCKQLLDPLSCRPIISKPIFEKWCDRLCDSMVLGSESCYCPYRDCSVLVLNEYAVFGFAINVEDHSILAFKSKVLDNSTANIKCPGLECGHLLDPVYCKPIIISPALFVKWSDLLCETYVLKWGRTYCPYRVCSELIVNESGGTVKKSKCPNCSKDFCFQCGVEWYAGYRCDEIEGTRDMNDVLLRQPAKNKKWPACPCCGRCVELDGGCAVMTCRFVIPLKINRSAPYFVALI</sequence>
<evidence type="ECO:0000256" key="14">
    <source>
        <dbReference type="SAM" id="MobiDB-lite"/>
    </source>
</evidence>
<name>A0A8T2WIU5_POPDE</name>
<dbReference type="PROSITE" id="PS50089">
    <property type="entry name" value="ZF_RING_2"/>
    <property type="match status" value="1"/>
</dbReference>
<dbReference type="GO" id="GO:0008270">
    <property type="term" value="F:zinc ion binding"/>
    <property type="evidence" value="ECO:0007669"/>
    <property type="project" value="UniProtKB-KW"/>
</dbReference>
<dbReference type="Gene3D" id="3.30.40.10">
    <property type="entry name" value="Zinc/RING finger domain, C3HC4 (zinc finger)"/>
    <property type="match status" value="1"/>
</dbReference>
<feature type="domain" description="RING-type" evidence="15">
    <location>
        <begin position="29"/>
        <end position="75"/>
    </location>
</feature>
<dbReference type="Proteomes" id="UP000807159">
    <property type="component" value="Unassembled WGS sequence"/>
</dbReference>
<evidence type="ECO:0000256" key="4">
    <source>
        <dbReference type="ARBA" id="ARBA00004906"/>
    </source>
</evidence>
<dbReference type="InterPro" id="IPR044066">
    <property type="entry name" value="TRIAD_supradom"/>
</dbReference>
<dbReference type="EC" id="2.3.2.31" evidence="6"/>
<evidence type="ECO:0000256" key="13">
    <source>
        <dbReference type="PROSITE-ProRule" id="PRU00175"/>
    </source>
</evidence>
<comment type="caution">
    <text evidence="17">The sequence shown here is derived from an EMBL/GenBank/DDBJ whole genome shotgun (WGS) entry which is preliminary data.</text>
</comment>